<reference evidence="2 3" key="1">
    <citation type="submission" date="2020-01" db="EMBL/GenBank/DDBJ databases">
        <title>Insect and environment-associated Actinomycetes.</title>
        <authorList>
            <person name="Currrie C."/>
            <person name="Chevrette M."/>
            <person name="Carlson C."/>
            <person name="Stubbendieck R."/>
            <person name="Wendt-Pienkowski E."/>
        </authorList>
    </citation>
    <scope>NUCLEOTIDE SEQUENCE [LARGE SCALE GENOMIC DNA]</scope>
    <source>
        <strain evidence="2 3">SID14163</strain>
    </source>
</reference>
<comment type="caution">
    <text evidence="2">The sequence shown here is derived from an EMBL/GenBank/DDBJ whole genome shotgun (WGS) entry which is preliminary data.</text>
</comment>
<sequence length="247" mass="27811">MTFSFSANGSAVGNLASGAVISLAIPVLDGLIANRINLRHLWYSVRYAAKDVRISAAYLFKIKVDGKYLLIQGRRFPQLQPVGGVYKASSSGRAFLALIGAQDDSLIPFDDQSSSDLRIRIKGRQIPKFYAWFDSREGREDSPWREFYEELISTGILPAEEFPFTFQDYVKREVDPIRYSEHAQSLEILIADVYELLPTPSQEAALRVLANTETTEVVWVTEETVRRRGVLPNGTTLNVAQHARRLI</sequence>
<evidence type="ECO:0000313" key="2">
    <source>
        <dbReference type="EMBL" id="NEB13040.1"/>
    </source>
</evidence>
<proteinExistence type="predicted"/>
<accession>A0A7K3PSU9</accession>
<evidence type="ECO:0000313" key="3">
    <source>
        <dbReference type="Proteomes" id="UP000470446"/>
    </source>
</evidence>
<dbReference type="EMBL" id="JAAGMA010000803">
    <property type="protein sequence ID" value="NEB13040.1"/>
    <property type="molecule type" value="Genomic_DNA"/>
</dbReference>
<dbReference type="AlphaFoldDB" id="A0A7K3PSU9"/>
<dbReference type="Proteomes" id="UP000470446">
    <property type="component" value="Unassembled WGS sequence"/>
</dbReference>
<dbReference type="Pfam" id="PF18167">
    <property type="entry name" value="Sa_NUDIX"/>
    <property type="match status" value="1"/>
</dbReference>
<evidence type="ECO:0000259" key="1">
    <source>
        <dbReference type="Pfam" id="PF18167"/>
    </source>
</evidence>
<name>A0A7K3PSU9_9ACTN</name>
<gene>
    <name evidence="2" type="ORF">G3I32_30115</name>
</gene>
<protein>
    <recommendedName>
        <fullName evidence="1">CD-NTase-associated protein 16 NUDIX domain-containing protein</fullName>
    </recommendedName>
</protein>
<feature type="domain" description="CD-NTase-associated protein 16 NUDIX" evidence="1">
    <location>
        <begin position="51"/>
        <end position="246"/>
    </location>
</feature>
<organism evidence="2 3">
    <name type="scientific">Streptomyces coelicoflavus</name>
    <dbReference type="NCBI Taxonomy" id="285562"/>
    <lineage>
        <taxon>Bacteria</taxon>
        <taxon>Bacillati</taxon>
        <taxon>Actinomycetota</taxon>
        <taxon>Actinomycetes</taxon>
        <taxon>Kitasatosporales</taxon>
        <taxon>Streptomycetaceae</taxon>
        <taxon>Streptomyces</taxon>
    </lineage>
</organism>
<dbReference type="InterPro" id="IPR040829">
    <property type="entry name" value="Cap16_NUDIX"/>
</dbReference>